<name>A0A6C0ADC0_9ZZZZ</name>
<evidence type="ECO:0000313" key="1">
    <source>
        <dbReference type="EMBL" id="QHS77541.1"/>
    </source>
</evidence>
<dbReference type="EMBL" id="MN740554">
    <property type="protein sequence ID" value="QHS77541.1"/>
    <property type="molecule type" value="Genomic_DNA"/>
</dbReference>
<accession>A0A6C0ADC0</accession>
<dbReference type="SUPFAM" id="SSF50965">
    <property type="entry name" value="Galactose oxidase, central domain"/>
    <property type="match status" value="1"/>
</dbReference>
<dbReference type="InterPro" id="IPR011043">
    <property type="entry name" value="Gal_Oxase/kelch_b-propeller"/>
</dbReference>
<dbReference type="AlphaFoldDB" id="A0A6C0ADC0"/>
<reference evidence="1" key="1">
    <citation type="journal article" date="2020" name="Nature">
        <title>Giant virus diversity and host interactions through global metagenomics.</title>
        <authorList>
            <person name="Schulz F."/>
            <person name="Roux S."/>
            <person name="Paez-Espino D."/>
            <person name="Jungbluth S."/>
            <person name="Walsh D.A."/>
            <person name="Denef V.J."/>
            <person name="McMahon K.D."/>
            <person name="Konstantinidis K.T."/>
            <person name="Eloe-Fadrosh E.A."/>
            <person name="Kyrpides N.C."/>
            <person name="Woyke T."/>
        </authorList>
    </citation>
    <scope>NUCLEOTIDE SEQUENCE</scope>
    <source>
        <strain evidence="1">GVMAG-S-1004661-13</strain>
    </source>
</reference>
<protein>
    <submittedName>
        <fullName evidence="1">Uncharacterized protein</fullName>
    </submittedName>
</protein>
<proteinExistence type="predicted"/>
<organism evidence="1">
    <name type="scientific">viral metagenome</name>
    <dbReference type="NCBI Taxonomy" id="1070528"/>
    <lineage>
        <taxon>unclassified sequences</taxon>
        <taxon>metagenomes</taxon>
        <taxon>organismal metagenomes</taxon>
    </lineage>
</organism>
<sequence length="198" mass="21617">MSGDGNTIITSAYNFDDANSELDNVGKIYIYKYNGTAWNNTYSFLGTNIGNTYGSARIGFHVDVSYDGYTAVAVGLYSYADGGPNIVVLNYDIDNNTWNDTTFQFESGGDSLNSAGKISVNGNGTVIAASVNFSAGTSDLYIYKYSDGEWNSTKVIEKNVNNFGFYSDLSFNGNILAVGSTYEEVETDNYGKIYMYKL</sequence>